<name>A0A8S9SQS8_BRACR</name>
<dbReference type="AlphaFoldDB" id="A0A8S9SQS8"/>
<keyword evidence="1" id="KW-0732">Signal</keyword>
<feature type="signal peptide" evidence="1">
    <location>
        <begin position="1"/>
        <end position="18"/>
    </location>
</feature>
<protein>
    <submittedName>
        <fullName evidence="2">Uncharacterized protein</fullName>
    </submittedName>
</protein>
<accession>A0A8S9SQS8</accession>
<dbReference type="EMBL" id="QGKX02000004">
    <property type="protein sequence ID" value="KAF3603309.1"/>
    <property type="molecule type" value="Genomic_DNA"/>
</dbReference>
<comment type="caution">
    <text evidence="2">The sequence shown here is derived from an EMBL/GenBank/DDBJ whole genome shotgun (WGS) entry which is preliminary data.</text>
</comment>
<feature type="chain" id="PRO_5035825736" evidence="1">
    <location>
        <begin position="19"/>
        <end position="233"/>
    </location>
</feature>
<reference evidence="2" key="1">
    <citation type="submission" date="2019-12" db="EMBL/GenBank/DDBJ databases">
        <title>Genome sequencing and annotation of Brassica cretica.</title>
        <authorList>
            <person name="Studholme D.J."/>
            <person name="Sarris P."/>
        </authorList>
    </citation>
    <scope>NUCLEOTIDE SEQUENCE</scope>
    <source>
        <strain evidence="2">PFS-109/04</strain>
        <tissue evidence="2">Leaf</tissue>
    </source>
</reference>
<sequence>MAHLGTTLFTSMIPLTSAPSWLIPTKAAVEALRRSVHFLAEPLNFRPLIIISPSSSRSLKSENPSSGPAPPVPEALLLSPFPCFQFSFFFLVSTFADMFVSLRSMGASRFVYQRGKLWRSLEKRRGNGKAEKKEVTARDGLRHLLQWVSSSPRGGETTGEELVGLWSEACLSVLGNIMYLDLCVWFLAEDRTSNSCGMRLSRERAFGEDAFESRSSSLIIWHHLLVYEMFSRV</sequence>
<evidence type="ECO:0000313" key="3">
    <source>
        <dbReference type="Proteomes" id="UP000712600"/>
    </source>
</evidence>
<gene>
    <name evidence="2" type="ORF">F2Q69_00038057</name>
</gene>
<evidence type="ECO:0000256" key="1">
    <source>
        <dbReference type="SAM" id="SignalP"/>
    </source>
</evidence>
<proteinExistence type="predicted"/>
<evidence type="ECO:0000313" key="2">
    <source>
        <dbReference type="EMBL" id="KAF3603309.1"/>
    </source>
</evidence>
<organism evidence="2 3">
    <name type="scientific">Brassica cretica</name>
    <name type="common">Mustard</name>
    <dbReference type="NCBI Taxonomy" id="69181"/>
    <lineage>
        <taxon>Eukaryota</taxon>
        <taxon>Viridiplantae</taxon>
        <taxon>Streptophyta</taxon>
        <taxon>Embryophyta</taxon>
        <taxon>Tracheophyta</taxon>
        <taxon>Spermatophyta</taxon>
        <taxon>Magnoliopsida</taxon>
        <taxon>eudicotyledons</taxon>
        <taxon>Gunneridae</taxon>
        <taxon>Pentapetalae</taxon>
        <taxon>rosids</taxon>
        <taxon>malvids</taxon>
        <taxon>Brassicales</taxon>
        <taxon>Brassicaceae</taxon>
        <taxon>Brassiceae</taxon>
        <taxon>Brassica</taxon>
    </lineage>
</organism>
<dbReference type="Proteomes" id="UP000712600">
    <property type="component" value="Unassembled WGS sequence"/>
</dbReference>